<accession>A0A6A2XL43</accession>
<dbReference type="GO" id="GO:0009507">
    <property type="term" value="C:chloroplast"/>
    <property type="evidence" value="ECO:0007669"/>
    <property type="project" value="TreeGrafter"/>
</dbReference>
<proteinExistence type="predicted"/>
<dbReference type="PANTHER" id="PTHR14194">
    <property type="entry name" value="NITROGEN METABOLIC REGULATION PROTEIN NMR-RELATED"/>
    <property type="match status" value="1"/>
</dbReference>
<dbReference type="Proteomes" id="UP000436088">
    <property type="component" value="Unassembled WGS sequence"/>
</dbReference>
<evidence type="ECO:0000313" key="2">
    <source>
        <dbReference type="Proteomes" id="UP000436088"/>
    </source>
</evidence>
<dbReference type="Gene3D" id="3.40.50.720">
    <property type="entry name" value="NAD(P)-binding Rossmann-like Domain"/>
    <property type="match status" value="1"/>
</dbReference>
<sequence length="140" mass="15489">MGTFWSGKERPSSIWPSVVPYTIMRVGGLQERDGGIRELLVGKDDELLQTETKTIARPDIAEVCIQVSPLSYSHSELKKISPSPLALDCCSHASYAFSFQTGTEIREAKFKAFDLASKPEGVGTPNKDFKALFSQITTRF</sequence>
<comment type="caution">
    <text evidence="1">The sequence shown here is derived from an EMBL/GenBank/DDBJ whole genome shotgun (WGS) entry which is preliminary data.</text>
</comment>
<evidence type="ECO:0000313" key="1">
    <source>
        <dbReference type="EMBL" id="KAE8662746.1"/>
    </source>
</evidence>
<name>A0A6A2XL43_HIBSY</name>
<keyword evidence="2" id="KW-1185">Reference proteome</keyword>
<protein>
    <submittedName>
        <fullName evidence="1">Detected protein of confused Function</fullName>
    </submittedName>
</protein>
<organism evidence="1 2">
    <name type="scientific">Hibiscus syriacus</name>
    <name type="common">Rose of Sharon</name>
    <dbReference type="NCBI Taxonomy" id="106335"/>
    <lineage>
        <taxon>Eukaryota</taxon>
        <taxon>Viridiplantae</taxon>
        <taxon>Streptophyta</taxon>
        <taxon>Embryophyta</taxon>
        <taxon>Tracheophyta</taxon>
        <taxon>Spermatophyta</taxon>
        <taxon>Magnoliopsida</taxon>
        <taxon>eudicotyledons</taxon>
        <taxon>Gunneridae</taxon>
        <taxon>Pentapetalae</taxon>
        <taxon>rosids</taxon>
        <taxon>malvids</taxon>
        <taxon>Malvales</taxon>
        <taxon>Malvaceae</taxon>
        <taxon>Malvoideae</taxon>
        <taxon>Hibiscus</taxon>
    </lineage>
</organism>
<dbReference type="PANTHER" id="PTHR14194:SF86">
    <property type="entry name" value="OS05G0110300 PROTEIN"/>
    <property type="match status" value="1"/>
</dbReference>
<dbReference type="EMBL" id="VEPZ02001694">
    <property type="protein sequence ID" value="KAE8662746.1"/>
    <property type="molecule type" value="Genomic_DNA"/>
</dbReference>
<reference evidence="1" key="1">
    <citation type="submission" date="2019-09" db="EMBL/GenBank/DDBJ databases">
        <title>Draft genome information of white flower Hibiscus syriacus.</title>
        <authorList>
            <person name="Kim Y.-M."/>
        </authorList>
    </citation>
    <scope>NUCLEOTIDE SEQUENCE [LARGE SCALE GENOMIC DNA]</scope>
    <source>
        <strain evidence="1">YM2019G1</strain>
    </source>
</reference>
<gene>
    <name evidence="1" type="ORF">F3Y22_tig00113145pilonHSYRG00106</name>
</gene>
<dbReference type="InterPro" id="IPR044163">
    <property type="entry name" value="SARED1-like"/>
</dbReference>
<dbReference type="GO" id="GO:0016491">
    <property type="term" value="F:oxidoreductase activity"/>
    <property type="evidence" value="ECO:0007669"/>
    <property type="project" value="InterPro"/>
</dbReference>
<dbReference type="AlphaFoldDB" id="A0A6A2XL43"/>